<dbReference type="CDD" id="cd04318">
    <property type="entry name" value="EcAsnRS_like_N"/>
    <property type="match status" value="1"/>
</dbReference>
<dbReference type="NCBIfam" id="TIGR00457">
    <property type="entry name" value="asnS"/>
    <property type="match status" value="1"/>
</dbReference>
<dbReference type="InterPro" id="IPR004364">
    <property type="entry name" value="Aa-tRNA-synt_II"/>
</dbReference>
<dbReference type="VEuPathDB" id="FungiDB:AAP_03866"/>
<dbReference type="EMBL" id="AZGZ01000017">
    <property type="protein sequence ID" value="KZZ90336.1"/>
    <property type="molecule type" value="Genomic_DNA"/>
</dbReference>
<evidence type="ECO:0000256" key="7">
    <source>
        <dbReference type="ARBA" id="ARBA00023146"/>
    </source>
</evidence>
<comment type="similarity">
    <text evidence="1">Belongs to the class-II aminoacyl-tRNA synthetase family.</text>
</comment>
<evidence type="ECO:0000313" key="10">
    <source>
        <dbReference type="Proteomes" id="UP000242877"/>
    </source>
</evidence>
<dbReference type="Proteomes" id="UP000242877">
    <property type="component" value="Unassembled WGS sequence"/>
</dbReference>
<accession>A0A167XQ58</accession>
<evidence type="ECO:0000256" key="5">
    <source>
        <dbReference type="ARBA" id="ARBA00022840"/>
    </source>
</evidence>
<dbReference type="InterPro" id="IPR006195">
    <property type="entry name" value="aa-tRNA-synth_II"/>
</dbReference>
<dbReference type="Pfam" id="PF01336">
    <property type="entry name" value="tRNA_anti-codon"/>
    <property type="match status" value="1"/>
</dbReference>
<dbReference type="GO" id="GO:0070145">
    <property type="term" value="P:mitochondrial asparaginyl-tRNA aminoacylation"/>
    <property type="evidence" value="ECO:0007669"/>
    <property type="project" value="EnsemblFungi"/>
</dbReference>
<organism evidence="9 10">
    <name type="scientific">Ascosphaera apis ARSEF 7405</name>
    <dbReference type="NCBI Taxonomy" id="392613"/>
    <lineage>
        <taxon>Eukaryota</taxon>
        <taxon>Fungi</taxon>
        <taxon>Dikarya</taxon>
        <taxon>Ascomycota</taxon>
        <taxon>Pezizomycotina</taxon>
        <taxon>Eurotiomycetes</taxon>
        <taxon>Eurotiomycetidae</taxon>
        <taxon>Onygenales</taxon>
        <taxon>Ascosphaeraceae</taxon>
        <taxon>Ascosphaera</taxon>
    </lineage>
</organism>
<name>A0A167XQ58_9EURO</name>
<evidence type="ECO:0000313" key="9">
    <source>
        <dbReference type="EMBL" id="KZZ90336.1"/>
    </source>
</evidence>
<dbReference type="InterPro" id="IPR004365">
    <property type="entry name" value="NA-bd_OB_tRNA"/>
</dbReference>
<keyword evidence="5" id="KW-0067">ATP-binding</keyword>
<dbReference type="GO" id="GO:0005739">
    <property type="term" value="C:mitochondrion"/>
    <property type="evidence" value="ECO:0007669"/>
    <property type="project" value="EnsemblFungi"/>
</dbReference>
<evidence type="ECO:0000256" key="1">
    <source>
        <dbReference type="ARBA" id="ARBA00008226"/>
    </source>
</evidence>
<feature type="domain" description="Aminoacyl-transfer RNA synthetases class-II family profile" evidence="8">
    <location>
        <begin position="186"/>
        <end position="530"/>
    </location>
</feature>
<dbReference type="InterPro" id="IPR045864">
    <property type="entry name" value="aa-tRNA-synth_II/BPL/LPL"/>
</dbReference>
<proteinExistence type="inferred from homology"/>
<reference evidence="9 10" key="1">
    <citation type="journal article" date="2016" name="Genome Biol. Evol.">
        <title>Divergent and convergent evolution of fungal pathogenicity.</title>
        <authorList>
            <person name="Shang Y."/>
            <person name="Xiao G."/>
            <person name="Zheng P."/>
            <person name="Cen K."/>
            <person name="Zhan S."/>
            <person name="Wang C."/>
        </authorList>
    </citation>
    <scope>NUCLEOTIDE SEQUENCE [LARGE SCALE GENOMIC DNA]</scope>
    <source>
        <strain evidence="9 10">ARSEF 7405</strain>
    </source>
</reference>
<keyword evidence="3" id="KW-0436">Ligase</keyword>
<dbReference type="Gene3D" id="2.40.50.140">
    <property type="entry name" value="Nucleic acid-binding proteins"/>
    <property type="match status" value="1"/>
</dbReference>
<evidence type="ECO:0000256" key="2">
    <source>
        <dbReference type="ARBA" id="ARBA00012816"/>
    </source>
</evidence>
<dbReference type="InterPro" id="IPR012340">
    <property type="entry name" value="NA-bd_OB-fold"/>
</dbReference>
<gene>
    <name evidence="9" type="ORF">AAP_03866</name>
</gene>
<dbReference type="PRINTS" id="PR01042">
    <property type="entry name" value="TRNASYNTHASP"/>
</dbReference>
<dbReference type="PANTHER" id="PTHR22594">
    <property type="entry name" value="ASPARTYL/LYSYL-TRNA SYNTHETASE"/>
    <property type="match status" value="1"/>
</dbReference>
<evidence type="ECO:0000256" key="6">
    <source>
        <dbReference type="ARBA" id="ARBA00022917"/>
    </source>
</evidence>
<dbReference type="PANTHER" id="PTHR22594:SF34">
    <property type="entry name" value="ASPARAGINE--TRNA LIGASE, MITOCHONDRIAL-RELATED"/>
    <property type="match status" value="1"/>
</dbReference>
<dbReference type="PROSITE" id="PS50862">
    <property type="entry name" value="AA_TRNA_LIGASE_II"/>
    <property type="match status" value="1"/>
</dbReference>
<evidence type="ECO:0000256" key="4">
    <source>
        <dbReference type="ARBA" id="ARBA00022741"/>
    </source>
</evidence>
<dbReference type="Pfam" id="PF00152">
    <property type="entry name" value="tRNA-synt_2"/>
    <property type="match status" value="1"/>
</dbReference>
<dbReference type="GO" id="GO:0004816">
    <property type="term" value="F:asparagine-tRNA ligase activity"/>
    <property type="evidence" value="ECO:0007669"/>
    <property type="project" value="UniProtKB-EC"/>
</dbReference>
<dbReference type="InterPro" id="IPR002312">
    <property type="entry name" value="Asp/Asn-tRNA-synth_IIb"/>
</dbReference>
<comment type="caution">
    <text evidence="9">The sequence shown here is derived from an EMBL/GenBank/DDBJ whole genome shotgun (WGS) entry which is preliminary data.</text>
</comment>
<dbReference type="GO" id="GO:0005524">
    <property type="term" value="F:ATP binding"/>
    <property type="evidence" value="ECO:0007669"/>
    <property type="project" value="UniProtKB-KW"/>
</dbReference>
<dbReference type="AlphaFoldDB" id="A0A167XQ58"/>
<evidence type="ECO:0000256" key="3">
    <source>
        <dbReference type="ARBA" id="ARBA00022598"/>
    </source>
</evidence>
<dbReference type="SUPFAM" id="SSF55681">
    <property type="entry name" value="Class II aaRS and biotin synthetases"/>
    <property type="match status" value="1"/>
</dbReference>
<dbReference type="GO" id="GO:0003676">
    <property type="term" value="F:nucleic acid binding"/>
    <property type="evidence" value="ECO:0007669"/>
    <property type="project" value="InterPro"/>
</dbReference>
<keyword evidence="4" id="KW-0547">Nucleotide-binding</keyword>
<dbReference type="OrthoDB" id="43906at2759"/>
<dbReference type="InterPro" id="IPR004522">
    <property type="entry name" value="Asn-tRNA-ligase"/>
</dbReference>
<dbReference type="SUPFAM" id="SSF50249">
    <property type="entry name" value="Nucleic acid-binding proteins"/>
    <property type="match status" value="1"/>
</dbReference>
<keyword evidence="7 9" id="KW-0030">Aminoacyl-tRNA synthetase</keyword>
<protein>
    <recommendedName>
        <fullName evidence="2">asparagine--tRNA ligase</fullName>
        <ecNumber evidence="2">6.1.1.22</ecNumber>
    </recommendedName>
</protein>
<dbReference type="Gene3D" id="3.30.930.10">
    <property type="entry name" value="Bira Bifunctional Protein, Domain 2"/>
    <property type="match status" value="1"/>
</dbReference>
<keyword evidence="10" id="KW-1185">Reference proteome</keyword>
<evidence type="ECO:0000259" key="8">
    <source>
        <dbReference type="PROSITE" id="PS50862"/>
    </source>
</evidence>
<sequence>MQRHLLKRCFTTHAPRLTSAAAASSPSPAITAAATATATSAQRLRCAQLLDSTAREDDNLEGKEVRLSGYIKSIRKQKKYAFAQVTDGSSIDSVQAIFSPSPELAKVTDGSAVSISGTWTRCPPGKKQTHELAVSDVKVLGASDPATYPIQKKYHTPEFLRSHPHLRLRTPFNSLLSRFKSEALFAISSAFHHRPDGTVFYQVQPPLITSGDCEGAGEVFSITTRAEKVDGKEEELFFRSPRYLTVSSQLHLEAFSAALGNVWTMSPTFRAEKSDTPRHLSEFYMLEAEMQFLDRGLDELLEHTESIIRDFTAKLAETHAAKEILSAKRSGESGQDEGADDMLQQRWNGILDPVKWPRVTYTEAINILQEAVNRNEVQFVYPVTWGNALQFEHEKFIVEKVGGSGTGKPVFITDYPKAAKPFYMLPSSIEEGYEERIGDRATVGAFDLILPGIGEILGGSMREHRLPNLIRNMRENGLIKKRMTAEGAETDAELYPCLEPGETLEPLQWYADLRRWGSAPHGGWGLGFDREGHLAVYETSYDGVVYDMRREEEENGEEKKIWKGDVKITHKRPILSCLFSLTQKRQTSSWIDKMFA</sequence>
<keyword evidence="6" id="KW-0648">Protein biosynthesis</keyword>
<dbReference type="EC" id="6.1.1.22" evidence="2"/>